<feature type="non-terminal residue" evidence="1">
    <location>
        <position position="1"/>
    </location>
</feature>
<dbReference type="Proteomes" id="UP000887013">
    <property type="component" value="Unassembled WGS sequence"/>
</dbReference>
<evidence type="ECO:0000313" key="2">
    <source>
        <dbReference type="Proteomes" id="UP000887013"/>
    </source>
</evidence>
<name>A0A8X6TEG4_NEPPI</name>
<dbReference type="AlphaFoldDB" id="A0A8X6TEG4"/>
<protein>
    <submittedName>
        <fullName evidence="1">Uncharacterized protein</fullName>
    </submittedName>
</protein>
<gene>
    <name evidence="1" type="ORF">NPIL_639781</name>
</gene>
<proteinExistence type="predicted"/>
<evidence type="ECO:0000313" key="1">
    <source>
        <dbReference type="EMBL" id="GFT06207.1"/>
    </source>
</evidence>
<sequence length="35" mass="3847">DDCPGNGRDGNWMALGQVSKEDNTKILNQVNAWCP</sequence>
<accession>A0A8X6TEG4</accession>
<keyword evidence="2" id="KW-1185">Reference proteome</keyword>
<comment type="caution">
    <text evidence="1">The sequence shown here is derived from an EMBL/GenBank/DDBJ whole genome shotgun (WGS) entry which is preliminary data.</text>
</comment>
<dbReference type="EMBL" id="BMAW01102848">
    <property type="protein sequence ID" value="GFT06207.1"/>
    <property type="molecule type" value="Genomic_DNA"/>
</dbReference>
<reference evidence="1" key="1">
    <citation type="submission" date="2020-08" db="EMBL/GenBank/DDBJ databases">
        <title>Multicomponent nature underlies the extraordinary mechanical properties of spider dragline silk.</title>
        <authorList>
            <person name="Kono N."/>
            <person name="Nakamura H."/>
            <person name="Mori M."/>
            <person name="Yoshida Y."/>
            <person name="Ohtoshi R."/>
            <person name="Malay A.D."/>
            <person name="Moran D.A.P."/>
            <person name="Tomita M."/>
            <person name="Numata K."/>
            <person name="Arakawa K."/>
        </authorList>
    </citation>
    <scope>NUCLEOTIDE SEQUENCE</scope>
</reference>
<organism evidence="1 2">
    <name type="scientific">Nephila pilipes</name>
    <name type="common">Giant wood spider</name>
    <name type="synonym">Nephila maculata</name>
    <dbReference type="NCBI Taxonomy" id="299642"/>
    <lineage>
        <taxon>Eukaryota</taxon>
        <taxon>Metazoa</taxon>
        <taxon>Ecdysozoa</taxon>
        <taxon>Arthropoda</taxon>
        <taxon>Chelicerata</taxon>
        <taxon>Arachnida</taxon>
        <taxon>Araneae</taxon>
        <taxon>Araneomorphae</taxon>
        <taxon>Entelegynae</taxon>
        <taxon>Araneoidea</taxon>
        <taxon>Nephilidae</taxon>
        <taxon>Nephila</taxon>
    </lineage>
</organism>